<dbReference type="AlphaFoldDB" id="A0A4Y7PVC0"/>
<reference evidence="1 2" key="1">
    <citation type="submission" date="2018-06" db="EMBL/GenBank/DDBJ databases">
        <title>A transcriptomic atlas of mushroom development highlights an independent origin of complex multicellularity.</title>
        <authorList>
            <consortium name="DOE Joint Genome Institute"/>
            <person name="Krizsan K."/>
            <person name="Almasi E."/>
            <person name="Merenyi Z."/>
            <person name="Sahu N."/>
            <person name="Viragh M."/>
            <person name="Koszo T."/>
            <person name="Mondo S."/>
            <person name="Kiss B."/>
            <person name="Balint B."/>
            <person name="Kues U."/>
            <person name="Barry K."/>
            <person name="Hegedus J.C."/>
            <person name="Henrissat B."/>
            <person name="Johnson J."/>
            <person name="Lipzen A."/>
            <person name="Ohm R."/>
            <person name="Nagy I."/>
            <person name="Pangilinan J."/>
            <person name="Yan J."/>
            <person name="Xiong Y."/>
            <person name="Grigoriev I.V."/>
            <person name="Hibbett D.S."/>
            <person name="Nagy L.G."/>
        </authorList>
    </citation>
    <scope>NUCLEOTIDE SEQUENCE [LARGE SCALE GENOMIC DNA]</scope>
    <source>
        <strain evidence="1 2">SZMC22713</strain>
    </source>
</reference>
<dbReference type="OrthoDB" id="432234at2759"/>
<proteinExistence type="predicted"/>
<accession>A0A4Y7PVC0</accession>
<gene>
    <name evidence="1" type="ORF">BD410DRAFT_727336</name>
</gene>
<dbReference type="VEuPathDB" id="FungiDB:BD410DRAFT_727336"/>
<dbReference type="Proteomes" id="UP000294933">
    <property type="component" value="Unassembled WGS sequence"/>
</dbReference>
<sequence length="108" mass="12489">MLPAFALTDYKAQGKTMQRVIVDLESCRGSQSPYVMLSRATSLDGLLILRPFRRSRICCRVSDDLRVENQRLRYLDACTRLWHAPSHVTNSALLDKMEVEDCLMRRDL</sequence>
<evidence type="ECO:0000313" key="1">
    <source>
        <dbReference type="EMBL" id="TDL19354.1"/>
    </source>
</evidence>
<name>A0A4Y7PVC0_9AGAM</name>
<dbReference type="EMBL" id="ML170197">
    <property type="protein sequence ID" value="TDL19354.1"/>
    <property type="molecule type" value="Genomic_DNA"/>
</dbReference>
<organism evidence="1 2">
    <name type="scientific">Rickenella mellea</name>
    <dbReference type="NCBI Taxonomy" id="50990"/>
    <lineage>
        <taxon>Eukaryota</taxon>
        <taxon>Fungi</taxon>
        <taxon>Dikarya</taxon>
        <taxon>Basidiomycota</taxon>
        <taxon>Agaricomycotina</taxon>
        <taxon>Agaricomycetes</taxon>
        <taxon>Hymenochaetales</taxon>
        <taxon>Rickenellaceae</taxon>
        <taxon>Rickenella</taxon>
    </lineage>
</organism>
<evidence type="ECO:0000313" key="2">
    <source>
        <dbReference type="Proteomes" id="UP000294933"/>
    </source>
</evidence>
<protein>
    <submittedName>
        <fullName evidence="1">Uncharacterized protein</fullName>
    </submittedName>
</protein>
<keyword evidence="2" id="KW-1185">Reference proteome</keyword>